<dbReference type="PANTHER" id="PTHR31972">
    <property type="entry name" value="EXPRESSED PROTEIN"/>
    <property type="match status" value="1"/>
</dbReference>
<keyword evidence="2" id="KW-1185">Reference proteome</keyword>
<dbReference type="EnsemblPlants" id="Bo4g034580.1">
    <property type="protein sequence ID" value="Bo4g034580.1"/>
    <property type="gene ID" value="Bo4g034580"/>
</dbReference>
<evidence type="ECO:0000313" key="1">
    <source>
        <dbReference type="EnsemblPlants" id="Bo4g034580.1"/>
    </source>
</evidence>
<proteinExistence type="predicted"/>
<dbReference type="eggNOG" id="ENOG502QVR2">
    <property type="taxonomic scope" value="Eukaryota"/>
</dbReference>
<evidence type="ECO:0000313" key="2">
    <source>
        <dbReference type="Proteomes" id="UP000032141"/>
    </source>
</evidence>
<dbReference type="HOGENOM" id="CLU_042471_0_0_1"/>
<organism evidence="1 2">
    <name type="scientific">Brassica oleracea var. oleracea</name>
    <dbReference type="NCBI Taxonomy" id="109376"/>
    <lineage>
        <taxon>Eukaryota</taxon>
        <taxon>Viridiplantae</taxon>
        <taxon>Streptophyta</taxon>
        <taxon>Embryophyta</taxon>
        <taxon>Tracheophyta</taxon>
        <taxon>Spermatophyta</taxon>
        <taxon>Magnoliopsida</taxon>
        <taxon>eudicotyledons</taxon>
        <taxon>Gunneridae</taxon>
        <taxon>Pentapetalae</taxon>
        <taxon>rosids</taxon>
        <taxon>malvids</taxon>
        <taxon>Brassicales</taxon>
        <taxon>Brassicaceae</taxon>
        <taxon>Brassiceae</taxon>
        <taxon>Brassica</taxon>
    </lineage>
</organism>
<dbReference type="OMA" id="GWLFHAG"/>
<protein>
    <submittedName>
        <fullName evidence="1">Uncharacterized protein</fullName>
    </submittedName>
</protein>
<accession>A0A0D3BRI5</accession>
<dbReference type="AlphaFoldDB" id="A0A0D3BRI5"/>
<reference evidence="1 2" key="1">
    <citation type="journal article" date="2014" name="Genome Biol.">
        <title>Transcriptome and methylome profiling reveals relics of genome dominance in the mesopolyploid Brassica oleracea.</title>
        <authorList>
            <person name="Parkin I.A."/>
            <person name="Koh C."/>
            <person name="Tang H."/>
            <person name="Robinson S.J."/>
            <person name="Kagale S."/>
            <person name="Clarke W.E."/>
            <person name="Town C.D."/>
            <person name="Nixon J."/>
            <person name="Krishnakumar V."/>
            <person name="Bidwell S.L."/>
            <person name="Denoeud F."/>
            <person name="Belcram H."/>
            <person name="Links M.G."/>
            <person name="Just J."/>
            <person name="Clarke C."/>
            <person name="Bender T."/>
            <person name="Huebert T."/>
            <person name="Mason A.S."/>
            <person name="Pires J.C."/>
            <person name="Barker G."/>
            <person name="Moore J."/>
            <person name="Walley P.G."/>
            <person name="Manoli S."/>
            <person name="Batley J."/>
            <person name="Edwards D."/>
            <person name="Nelson M.N."/>
            <person name="Wang X."/>
            <person name="Paterson A.H."/>
            <person name="King G."/>
            <person name="Bancroft I."/>
            <person name="Chalhoub B."/>
            <person name="Sharpe A.G."/>
        </authorList>
    </citation>
    <scope>NUCLEOTIDE SEQUENCE</scope>
    <source>
        <strain evidence="1 2">cv. TO1000</strain>
    </source>
</reference>
<dbReference type="Proteomes" id="UP000032141">
    <property type="component" value="Chromosome C4"/>
</dbReference>
<dbReference type="Gramene" id="Bo4g034580.1">
    <property type="protein sequence ID" value="Bo4g034580.1"/>
    <property type="gene ID" value="Bo4g034580"/>
</dbReference>
<name>A0A0D3BRI5_BRAOL</name>
<dbReference type="PANTHER" id="PTHR31972:SF16">
    <property type="entry name" value="FAMILY PROTEIN, PUTATIVE (DUF868)-RELATED"/>
    <property type="match status" value="1"/>
</dbReference>
<dbReference type="InterPro" id="IPR008586">
    <property type="entry name" value="DUF868_pln"/>
</dbReference>
<dbReference type="Pfam" id="PF05910">
    <property type="entry name" value="DUF868"/>
    <property type="match status" value="1"/>
</dbReference>
<dbReference type="STRING" id="109376.A0A0D3BRI5"/>
<sequence>MRGIVACYSEHAINVSDAYCSGPSSHSYVSPTLPPSIPDTVTTTYKSHLPSSDKPVYVSLTWSDNLTVVISTQPNSYSVSLKKPKGSRNLTSSSGSLNAEILWDLTEAEYDNNGPEATRGFSVTVLVNSEITLRVGDVRDTSSWRVSRTERFSGACWLSTKARFSNAGDKHEIQIQCGGGGGSGGGGGEEGYLWKTKSPETMSVWVDKKKVFEVKKLKWNFRGNQTMFFDGMLIDMMWDLHDWFSRETASLSSTSSSSSSSSSSPPCAVFMFRRRSGLDSRLWLEEDEEENKKKIGVREAKHAFSLVICVSKKDRNISWEENKLFFSEGYAWCFAQLGEGSESLHAEDYKYLRMSLEVP</sequence>
<reference evidence="1" key="2">
    <citation type="submission" date="2015-03" db="UniProtKB">
        <authorList>
            <consortium name="EnsemblPlants"/>
        </authorList>
    </citation>
    <scope>IDENTIFICATION</scope>
</reference>